<dbReference type="AlphaFoldDB" id="A0A7H9DRG0"/>
<dbReference type="GeneID" id="78401093"/>
<dbReference type="EMBL" id="CP040908">
    <property type="protein sequence ID" value="QLL57743.1"/>
    <property type="molecule type" value="Genomic_DNA"/>
</dbReference>
<accession>A0A7H9DRG0</accession>
<dbReference type="KEGG" id="efal:FH779_06470"/>
<evidence type="ECO:0000313" key="2">
    <source>
        <dbReference type="Proteomes" id="UP000510643"/>
    </source>
</evidence>
<dbReference type="Proteomes" id="UP000510643">
    <property type="component" value="Chromosome"/>
</dbReference>
<proteinExistence type="predicted"/>
<gene>
    <name evidence="1" type="ORF">FH779_06470</name>
</gene>
<dbReference type="RefSeq" id="WP_180906442.1">
    <property type="nucleotide sequence ID" value="NZ_CP040908.1"/>
</dbReference>
<keyword evidence="2" id="KW-1185">Reference proteome</keyword>
<reference evidence="1 2" key="1">
    <citation type="submission" date="2019-06" db="EMBL/GenBank/DDBJ databases">
        <title>Emergence of pandrug resistant Empedobacter falsenii in China.</title>
        <authorList>
            <person name="Dong N."/>
            <person name="Chen S."/>
            <person name="Zhang R."/>
        </authorList>
    </citation>
    <scope>NUCLEOTIDE SEQUENCE [LARGE SCALE GENOMIC DNA]</scope>
    <source>
        <strain evidence="1 2">1681-1</strain>
    </source>
</reference>
<organism evidence="1 2">
    <name type="scientific">Empedobacter falsenii</name>
    <dbReference type="NCBI Taxonomy" id="343874"/>
    <lineage>
        <taxon>Bacteria</taxon>
        <taxon>Pseudomonadati</taxon>
        <taxon>Bacteroidota</taxon>
        <taxon>Flavobacteriia</taxon>
        <taxon>Flavobacteriales</taxon>
        <taxon>Weeksellaceae</taxon>
        <taxon>Empedobacter</taxon>
    </lineage>
</organism>
<protein>
    <submittedName>
        <fullName evidence="1">Uncharacterized protein</fullName>
    </submittedName>
</protein>
<sequence length="553" mass="57882">MKNKLLYFIFTGFLTTQTSYSQVGINTDNPQSTLDVVASLATTSKDGILPPRVTKQQLAAKNSGTYNTNQEGAIVYVTTADIPTGVTPSLSQVTNITSSGYYYFNGTEWSPYLSKNIYNSDGSLTGNRIVTQGNHTLAYTSSVANGFSVDGPTFSVDAANHKIGIGTTTPETKLHVVSTDPKLSRYNLIDANSGSNQYGIMALRNISELAIGNLSLLGFTNNGPTAGGANWALGSIRTGISDTKGLEEDFYIGNSNGGNLIERMRISASGNIGIGTSSPNNKLHIKGSSNIDPVRIEGLQSGDMAVTGSKMLMIDGNNNVKTTTLTPVGVTNGLSKTAAGDIKLGGTLTEATTITTDGTNTLKLAGLTTGNASNIGSKILIVDSNNNVQVTDKIANDLSIPSPAIFTLLTAQSNFLDNTAAGAKKTVPMSLTKNAIKGLTFDASSETITFPPGIYQITFIYEAFVGGSCTVSSYLVDFPKEVGTQRIHSTASHKADASGLGTNHGGTISYVTTLANTTSWVIQLGRGSSGNCSNGMTLVQNSTQLVVFKLGDI</sequence>
<evidence type="ECO:0000313" key="1">
    <source>
        <dbReference type="EMBL" id="QLL57743.1"/>
    </source>
</evidence>
<name>A0A7H9DRG0_9FLAO</name>